<reference evidence="1" key="2">
    <citation type="submission" date="2023-01" db="EMBL/GenBank/DDBJ databases">
        <authorList>
            <person name="Sun Q."/>
            <person name="Evtushenko L."/>
        </authorList>
    </citation>
    <scope>NUCLEOTIDE SEQUENCE</scope>
    <source>
        <strain evidence="1">VKM B-2555</strain>
    </source>
</reference>
<dbReference type="EMBL" id="BSFK01000005">
    <property type="protein sequence ID" value="GLK75744.1"/>
    <property type="molecule type" value="Genomic_DNA"/>
</dbReference>
<reference evidence="1" key="1">
    <citation type="journal article" date="2014" name="Int. J. Syst. Evol. Microbiol.">
        <title>Complete genome sequence of Corynebacterium casei LMG S-19264T (=DSM 44701T), isolated from a smear-ripened cheese.</title>
        <authorList>
            <consortium name="US DOE Joint Genome Institute (JGI-PGF)"/>
            <person name="Walter F."/>
            <person name="Albersmeier A."/>
            <person name="Kalinowski J."/>
            <person name="Ruckert C."/>
        </authorList>
    </citation>
    <scope>NUCLEOTIDE SEQUENCE</scope>
    <source>
        <strain evidence="1">VKM B-2555</strain>
    </source>
</reference>
<organism evidence="1 2">
    <name type="scientific">Methylopila jiangsuensis</name>
    <dbReference type="NCBI Taxonomy" id="586230"/>
    <lineage>
        <taxon>Bacteria</taxon>
        <taxon>Pseudomonadati</taxon>
        <taxon>Pseudomonadota</taxon>
        <taxon>Alphaproteobacteria</taxon>
        <taxon>Hyphomicrobiales</taxon>
        <taxon>Methylopilaceae</taxon>
        <taxon>Methylopila</taxon>
    </lineage>
</organism>
<protein>
    <recommendedName>
        <fullName evidence="3">ASCH domain-containing protein</fullName>
    </recommendedName>
</protein>
<comment type="caution">
    <text evidence="1">The sequence shown here is derived from an EMBL/GenBank/DDBJ whole genome shotgun (WGS) entry which is preliminary data.</text>
</comment>
<name>A0A9W6N2A9_9HYPH</name>
<evidence type="ECO:0000313" key="1">
    <source>
        <dbReference type="EMBL" id="GLK75744.1"/>
    </source>
</evidence>
<evidence type="ECO:0008006" key="3">
    <source>
        <dbReference type="Google" id="ProtNLM"/>
    </source>
</evidence>
<evidence type="ECO:0000313" key="2">
    <source>
        <dbReference type="Proteomes" id="UP001143364"/>
    </source>
</evidence>
<accession>A0A9W6N2A9</accession>
<proteinExistence type="predicted"/>
<dbReference type="AlphaFoldDB" id="A0A9W6N2A9"/>
<dbReference type="Proteomes" id="UP001143364">
    <property type="component" value="Unassembled WGS sequence"/>
</dbReference>
<dbReference type="RefSeq" id="WP_271203682.1">
    <property type="nucleotide sequence ID" value="NZ_BSFK01000005.1"/>
</dbReference>
<sequence>MLIRRADLERIASGEVTLAFRRWIWPTVKAGTRLKTASGVVEIVSVAVVEDGDLNDAEATAAGFASREALFQDLRQGEGRALHRIALRFAGADPRDALRLDDALGAAEVADIAGALARLDRAARGGAWTGATLDIIRRRPATRAAALAAELGRPTADFKRDVRKLKNLGLTESLDMGYRLSLRGEAAIRRLAHEA</sequence>
<gene>
    <name evidence="1" type="ORF">GCM10008171_09980</name>
</gene>
<keyword evidence="2" id="KW-1185">Reference proteome</keyword>